<protein>
    <submittedName>
        <fullName evidence="2">Uncharacterized protein</fullName>
    </submittedName>
</protein>
<feature type="signal peptide" evidence="1">
    <location>
        <begin position="1"/>
        <end position="20"/>
    </location>
</feature>
<dbReference type="Proteomes" id="UP001365542">
    <property type="component" value="Unassembled WGS sequence"/>
</dbReference>
<evidence type="ECO:0000256" key="1">
    <source>
        <dbReference type="SAM" id="SignalP"/>
    </source>
</evidence>
<dbReference type="EMBL" id="JAVHJO010000005">
    <property type="protein sequence ID" value="KAK6540140.1"/>
    <property type="molecule type" value="Genomic_DNA"/>
</dbReference>
<gene>
    <name evidence="2" type="ORF">TWF694_008961</name>
</gene>
<sequence>MVRLQSYTFLFLSTLNFLSALNLSNTISTRLKIKKYKDSNNPIYDAKGWNVTCWSFENQTSARGYGYYPDDLTTVIQNILTNTTQPFVDVEPTNKRCSPQEWCDTETSILVAICGPGAADIALSGTDVAARLGYLHVAFQSTGNSDVTCNWQITEEAPGAFVAGEIRYVGSHGKESWSVQATKSNCSNVNDPVGWEASGLVQGPYSAPLKDVEITCFGGSLNFPSKVLTWDALNQTSHNIGIGLVKPVWDYGYQHTSECGQLYCDPATDVLVSLCDIKTSIDKWPTDFTSNLLNAALEILQKNATYYEHVDYLNPCLQLTPLPGVKSTSTKKHKNWFLYARSNSDLYHPDVFVKTLDAGQTCDQLLTRIQLDPSPVAVPESAKSNTVSSEYKEWLVYEPPQEGGFSHADLLSLKNRFALYTTGDDIQRASVNVNARVFEPDLDNEYRPYTEEFCFFSLCLDQTNIVVRLCGLWYPEVGLALSLPPGYENRADSDLKALSTDYALTRLRAFLCAPDGIGVPANNPQYPNKVSDSGLTVFCEDLKVSKAIQVDRALLYSDTYRAVLREYRHNTLFGPAVTKIENIKTDGHDVCDGS</sequence>
<evidence type="ECO:0000313" key="3">
    <source>
        <dbReference type="Proteomes" id="UP001365542"/>
    </source>
</evidence>
<feature type="chain" id="PRO_5043429590" evidence="1">
    <location>
        <begin position="21"/>
        <end position="594"/>
    </location>
</feature>
<keyword evidence="1" id="KW-0732">Signal</keyword>
<name>A0AAV9XDG4_9PEZI</name>
<proteinExistence type="predicted"/>
<organism evidence="2 3">
    <name type="scientific">Orbilia ellipsospora</name>
    <dbReference type="NCBI Taxonomy" id="2528407"/>
    <lineage>
        <taxon>Eukaryota</taxon>
        <taxon>Fungi</taxon>
        <taxon>Dikarya</taxon>
        <taxon>Ascomycota</taxon>
        <taxon>Pezizomycotina</taxon>
        <taxon>Orbiliomycetes</taxon>
        <taxon>Orbiliales</taxon>
        <taxon>Orbiliaceae</taxon>
        <taxon>Orbilia</taxon>
    </lineage>
</organism>
<evidence type="ECO:0000313" key="2">
    <source>
        <dbReference type="EMBL" id="KAK6540140.1"/>
    </source>
</evidence>
<reference evidence="2 3" key="1">
    <citation type="submission" date="2019-10" db="EMBL/GenBank/DDBJ databases">
        <authorList>
            <person name="Palmer J.M."/>
        </authorList>
    </citation>
    <scope>NUCLEOTIDE SEQUENCE [LARGE SCALE GENOMIC DNA]</scope>
    <source>
        <strain evidence="2 3">TWF694</strain>
    </source>
</reference>
<comment type="caution">
    <text evidence="2">The sequence shown here is derived from an EMBL/GenBank/DDBJ whole genome shotgun (WGS) entry which is preliminary data.</text>
</comment>
<dbReference type="AlphaFoldDB" id="A0AAV9XDG4"/>
<accession>A0AAV9XDG4</accession>
<keyword evidence="3" id="KW-1185">Reference proteome</keyword>